<keyword evidence="1" id="KW-0732">Signal</keyword>
<evidence type="ECO:0000256" key="1">
    <source>
        <dbReference type="SAM" id="SignalP"/>
    </source>
</evidence>
<evidence type="ECO:0000313" key="3">
    <source>
        <dbReference type="EMBL" id="CAB3383473.1"/>
    </source>
</evidence>
<dbReference type="AlphaFoldDB" id="A0A8S1DIE1"/>
<dbReference type="PROSITE" id="PS51465">
    <property type="entry name" value="KAZAL_2"/>
    <property type="match status" value="1"/>
</dbReference>
<feature type="chain" id="PRO_5035865804" description="Kazal-like domain-containing protein" evidence="1">
    <location>
        <begin position="34"/>
        <end position="94"/>
    </location>
</feature>
<feature type="domain" description="Kazal-like" evidence="2">
    <location>
        <begin position="36"/>
        <end position="92"/>
    </location>
</feature>
<sequence length="94" mass="10368">MTRPTYSISTQEMARYTVILALVAFALIVGAQAAGYKNGPKCNIACPTIRAPVCGKNSKGQFKLFGSPCVMDYENCLKKNYYTKTDLSNCQERT</sequence>
<dbReference type="SUPFAM" id="SSF100895">
    <property type="entry name" value="Kazal-type serine protease inhibitors"/>
    <property type="match status" value="1"/>
</dbReference>
<protein>
    <recommendedName>
        <fullName evidence="2">Kazal-like domain-containing protein</fullName>
    </recommendedName>
</protein>
<evidence type="ECO:0000313" key="4">
    <source>
        <dbReference type="Proteomes" id="UP000494165"/>
    </source>
</evidence>
<organism evidence="3 4">
    <name type="scientific">Cloeon dipterum</name>
    <dbReference type="NCBI Taxonomy" id="197152"/>
    <lineage>
        <taxon>Eukaryota</taxon>
        <taxon>Metazoa</taxon>
        <taxon>Ecdysozoa</taxon>
        <taxon>Arthropoda</taxon>
        <taxon>Hexapoda</taxon>
        <taxon>Insecta</taxon>
        <taxon>Pterygota</taxon>
        <taxon>Palaeoptera</taxon>
        <taxon>Ephemeroptera</taxon>
        <taxon>Pisciforma</taxon>
        <taxon>Baetidae</taxon>
        <taxon>Cloeon</taxon>
    </lineage>
</organism>
<gene>
    <name evidence="3" type="ORF">CLODIP_2_CD07538</name>
</gene>
<evidence type="ECO:0000259" key="2">
    <source>
        <dbReference type="PROSITE" id="PS51465"/>
    </source>
</evidence>
<dbReference type="InterPro" id="IPR036058">
    <property type="entry name" value="Kazal_dom_sf"/>
</dbReference>
<proteinExistence type="predicted"/>
<dbReference type="Proteomes" id="UP000494165">
    <property type="component" value="Unassembled WGS sequence"/>
</dbReference>
<comment type="caution">
    <text evidence="3">The sequence shown here is derived from an EMBL/GenBank/DDBJ whole genome shotgun (WGS) entry which is preliminary data.</text>
</comment>
<feature type="signal peptide" evidence="1">
    <location>
        <begin position="1"/>
        <end position="33"/>
    </location>
</feature>
<keyword evidence="4" id="KW-1185">Reference proteome</keyword>
<dbReference type="EMBL" id="CADEPI010000311">
    <property type="protein sequence ID" value="CAB3383473.1"/>
    <property type="molecule type" value="Genomic_DNA"/>
</dbReference>
<dbReference type="InterPro" id="IPR002350">
    <property type="entry name" value="Kazal_dom"/>
</dbReference>
<accession>A0A8S1DIE1</accession>
<dbReference type="Gene3D" id="3.30.60.30">
    <property type="match status" value="1"/>
</dbReference>
<dbReference type="OrthoDB" id="126772at2759"/>
<name>A0A8S1DIE1_9INSE</name>
<reference evidence="3 4" key="1">
    <citation type="submission" date="2020-04" db="EMBL/GenBank/DDBJ databases">
        <authorList>
            <person name="Alioto T."/>
            <person name="Alioto T."/>
            <person name="Gomez Garrido J."/>
        </authorList>
    </citation>
    <scope>NUCLEOTIDE SEQUENCE [LARGE SCALE GENOMIC DNA]</scope>
</reference>